<evidence type="ECO:0000313" key="2">
    <source>
        <dbReference type="Proteomes" id="UP001501676"/>
    </source>
</evidence>
<keyword evidence="2" id="KW-1185">Reference proteome</keyword>
<dbReference type="Proteomes" id="UP001501676">
    <property type="component" value="Unassembled WGS sequence"/>
</dbReference>
<sequence>MADHWIVAKLQGDDGEFYEIGRRRKSGMPTDSGMWVKFPEGMSPDDDKMWLMHIDLEDDDGNILRSIELLDPLRHDGRGGSTLGGVIAPE</sequence>
<proteinExistence type="predicted"/>
<name>A0ABP6TCT0_9ACTN</name>
<dbReference type="EMBL" id="BAAAYN010000082">
    <property type="protein sequence ID" value="GAA3398353.1"/>
    <property type="molecule type" value="Genomic_DNA"/>
</dbReference>
<accession>A0ABP6TCT0</accession>
<protein>
    <submittedName>
        <fullName evidence="1">Uncharacterized protein</fullName>
    </submittedName>
</protein>
<comment type="caution">
    <text evidence="1">The sequence shown here is derived from an EMBL/GenBank/DDBJ whole genome shotgun (WGS) entry which is preliminary data.</text>
</comment>
<reference evidence="2" key="1">
    <citation type="journal article" date="2019" name="Int. J. Syst. Evol. Microbiol.">
        <title>The Global Catalogue of Microorganisms (GCM) 10K type strain sequencing project: providing services to taxonomists for standard genome sequencing and annotation.</title>
        <authorList>
            <consortium name="The Broad Institute Genomics Platform"/>
            <consortium name="The Broad Institute Genome Sequencing Center for Infectious Disease"/>
            <person name="Wu L."/>
            <person name="Ma J."/>
        </authorList>
    </citation>
    <scope>NUCLEOTIDE SEQUENCE [LARGE SCALE GENOMIC DNA]</scope>
    <source>
        <strain evidence="2">JCM 9458</strain>
    </source>
</reference>
<dbReference type="RefSeq" id="WP_345733714.1">
    <property type="nucleotide sequence ID" value="NZ_BAAAYN010000082.1"/>
</dbReference>
<evidence type="ECO:0000313" key="1">
    <source>
        <dbReference type="EMBL" id="GAA3398353.1"/>
    </source>
</evidence>
<organism evidence="1 2">
    <name type="scientific">Cryptosporangium minutisporangium</name>
    <dbReference type="NCBI Taxonomy" id="113569"/>
    <lineage>
        <taxon>Bacteria</taxon>
        <taxon>Bacillati</taxon>
        <taxon>Actinomycetota</taxon>
        <taxon>Actinomycetes</taxon>
        <taxon>Cryptosporangiales</taxon>
        <taxon>Cryptosporangiaceae</taxon>
        <taxon>Cryptosporangium</taxon>
    </lineage>
</organism>
<gene>
    <name evidence="1" type="ORF">GCM10020369_81620</name>
</gene>